<dbReference type="PATRIC" id="fig|243275.7.peg.884"/>
<dbReference type="HOGENOM" id="CLU_3278171_0_0_12"/>
<keyword evidence="2" id="KW-1185">Reference proteome</keyword>
<protein>
    <submittedName>
        <fullName evidence="1">Uncharacterized protein</fullName>
    </submittedName>
</protein>
<dbReference type="KEGG" id="tde:TDE_0914"/>
<dbReference type="PaxDb" id="243275-TDE_0914"/>
<dbReference type="EMBL" id="AE017226">
    <property type="protein sequence ID" value="AAS11405.1"/>
    <property type="molecule type" value="Genomic_DNA"/>
</dbReference>
<accession>Q73P85</accession>
<gene>
    <name evidence="1" type="ordered locus">TDE_0914</name>
</gene>
<dbReference type="AlphaFoldDB" id="Q73P85"/>
<name>Q73P85_TREDE</name>
<proteinExistence type="predicted"/>
<evidence type="ECO:0000313" key="2">
    <source>
        <dbReference type="Proteomes" id="UP000008212"/>
    </source>
</evidence>
<dbReference type="STRING" id="243275.TDE_0914"/>
<evidence type="ECO:0000313" key="1">
    <source>
        <dbReference type="EMBL" id="AAS11405.1"/>
    </source>
</evidence>
<sequence length="41" mass="5010">MRQTGRLPRKSLAGFIMRNLWSKYIFNFNKEIEYAIMLKDE</sequence>
<dbReference type="Proteomes" id="UP000008212">
    <property type="component" value="Chromosome"/>
</dbReference>
<organism evidence="1 2">
    <name type="scientific">Treponema denticola (strain ATCC 35405 / DSM 14222 / CIP 103919 / JCM 8153 / KCTC 15104)</name>
    <dbReference type="NCBI Taxonomy" id="243275"/>
    <lineage>
        <taxon>Bacteria</taxon>
        <taxon>Pseudomonadati</taxon>
        <taxon>Spirochaetota</taxon>
        <taxon>Spirochaetia</taxon>
        <taxon>Spirochaetales</taxon>
        <taxon>Treponemataceae</taxon>
        <taxon>Treponema</taxon>
    </lineage>
</organism>
<reference evidence="1 2" key="1">
    <citation type="journal article" date="2004" name="Proc. Natl. Acad. Sci. U.S.A.">
        <title>Comparison of the genome of the oral pathogen Treponema denticola with other spirochete genomes.</title>
        <authorList>
            <person name="Seshadri R."/>
            <person name="Myers G.S."/>
            <person name="Tettelin H."/>
            <person name="Eisen J.A."/>
            <person name="Heidelberg J.F."/>
            <person name="Dodson R.J."/>
            <person name="Davidsen T.M."/>
            <person name="DeBoy R.T."/>
            <person name="Fouts D.E."/>
            <person name="Haft D.H."/>
            <person name="Selengut J."/>
            <person name="Ren Q."/>
            <person name="Brinkac L.M."/>
            <person name="Madupu R."/>
            <person name="Kolonay J."/>
            <person name="Durkin S.A."/>
            <person name="Daugherty S.C."/>
            <person name="Shetty J."/>
            <person name="Shvartsbeyn A."/>
            <person name="Gebregeorgis E."/>
            <person name="Geer K."/>
            <person name="Tsegaye G."/>
            <person name="Malek J."/>
            <person name="Ayodeji B."/>
            <person name="Shatsman S."/>
            <person name="McLeod M.P."/>
            <person name="Smajs D."/>
            <person name="Howell J.K."/>
            <person name="Pal S."/>
            <person name="Amin A."/>
            <person name="Vashisth P."/>
            <person name="McNeill T.Z."/>
            <person name="Xiang Q."/>
            <person name="Sodergren E."/>
            <person name="Baca E."/>
            <person name="Weinstock G.M."/>
            <person name="Norris S.J."/>
            <person name="Fraser C.M."/>
            <person name="Paulsen I.T."/>
        </authorList>
    </citation>
    <scope>NUCLEOTIDE SEQUENCE [LARGE SCALE GENOMIC DNA]</scope>
    <source>
        <strain evidence="2">ATCC 35405 / DSM 14222 / CIP 103919 / JCM 8153 / KCTC 15104</strain>
    </source>
</reference>